<proteinExistence type="predicted"/>
<gene>
    <name evidence="2" type="ORF">V8G54_021456</name>
</gene>
<keyword evidence="3" id="KW-1185">Reference proteome</keyword>
<accession>A0AAQ3NFK5</accession>
<reference evidence="2 3" key="1">
    <citation type="journal article" date="2023" name="Life. Sci Alliance">
        <title>Evolutionary insights into 3D genome organization and epigenetic landscape of Vigna mungo.</title>
        <authorList>
            <person name="Junaid A."/>
            <person name="Singh B."/>
            <person name="Bhatia S."/>
        </authorList>
    </citation>
    <scope>NUCLEOTIDE SEQUENCE [LARGE SCALE GENOMIC DNA]</scope>
    <source>
        <strain evidence="2">Urdbean</strain>
    </source>
</reference>
<dbReference type="Proteomes" id="UP001374535">
    <property type="component" value="Chromosome 6"/>
</dbReference>
<sequence>MSTFCSCRCDESTSKFAASFWSTFTLFKHKLALILLSQGTKTKENAFNLTFYQVEGLGQVHEVDTGTMISDADFPVQFSNNIYTDKICEHKLTNRRNQDHDSNKKIETKMKRDKTTRLTGRA</sequence>
<evidence type="ECO:0000313" key="3">
    <source>
        <dbReference type="Proteomes" id="UP001374535"/>
    </source>
</evidence>
<name>A0AAQ3NFK5_VIGMU</name>
<evidence type="ECO:0000313" key="2">
    <source>
        <dbReference type="EMBL" id="WVZ08110.1"/>
    </source>
</evidence>
<evidence type="ECO:0000256" key="1">
    <source>
        <dbReference type="SAM" id="MobiDB-lite"/>
    </source>
</evidence>
<feature type="region of interest" description="Disordered" evidence="1">
    <location>
        <begin position="94"/>
        <end position="122"/>
    </location>
</feature>
<protein>
    <submittedName>
        <fullName evidence="2">Uncharacterized protein</fullName>
    </submittedName>
</protein>
<organism evidence="2 3">
    <name type="scientific">Vigna mungo</name>
    <name type="common">Black gram</name>
    <name type="synonym">Phaseolus mungo</name>
    <dbReference type="NCBI Taxonomy" id="3915"/>
    <lineage>
        <taxon>Eukaryota</taxon>
        <taxon>Viridiplantae</taxon>
        <taxon>Streptophyta</taxon>
        <taxon>Embryophyta</taxon>
        <taxon>Tracheophyta</taxon>
        <taxon>Spermatophyta</taxon>
        <taxon>Magnoliopsida</taxon>
        <taxon>eudicotyledons</taxon>
        <taxon>Gunneridae</taxon>
        <taxon>Pentapetalae</taxon>
        <taxon>rosids</taxon>
        <taxon>fabids</taxon>
        <taxon>Fabales</taxon>
        <taxon>Fabaceae</taxon>
        <taxon>Papilionoideae</taxon>
        <taxon>50 kb inversion clade</taxon>
        <taxon>NPAAA clade</taxon>
        <taxon>indigoferoid/millettioid clade</taxon>
        <taxon>Phaseoleae</taxon>
        <taxon>Vigna</taxon>
    </lineage>
</organism>
<dbReference type="EMBL" id="CP144695">
    <property type="protein sequence ID" value="WVZ08110.1"/>
    <property type="molecule type" value="Genomic_DNA"/>
</dbReference>
<feature type="compositionally biased region" description="Basic and acidic residues" evidence="1">
    <location>
        <begin position="94"/>
        <end position="116"/>
    </location>
</feature>
<dbReference type="AlphaFoldDB" id="A0AAQ3NFK5"/>